<gene>
    <name evidence="1" type="ORF">GCM10011425_31100</name>
</gene>
<keyword evidence="2" id="KW-1185">Reference proteome</keyword>
<reference evidence="1" key="2">
    <citation type="submission" date="2020-09" db="EMBL/GenBank/DDBJ databases">
        <authorList>
            <person name="Sun Q."/>
            <person name="Sedlacek I."/>
        </authorList>
    </citation>
    <scope>NUCLEOTIDE SEQUENCE</scope>
    <source>
        <strain evidence="1">CCM 8711</strain>
    </source>
</reference>
<evidence type="ECO:0000313" key="2">
    <source>
        <dbReference type="Proteomes" id="UP000662074"/>
    </source>
</evidence>
<dbReference type="Proteomes" id="UP000662074">
    <property type="component" value="Unassembled WGS sequence"/>
</dbReference>
<name>A0A917JAQ9_9SPHI</name>
<sequence length="181" mass="20838">MEHFKIDVEYGGISKGELLEILIRSDIQLNEFAKLIFSSNLFPTITTKKTVLVIILTIEQLGFPEGATILEITKHINRIGLTYCPLEVGPNLRLQLKDQQEISGHFHVKYQSPLDAITIFSKPIIDDNDFPKGFYLRKIEGQLWLRGYTCTSDHMWNPKDMMAFQVVKLTDDMPRQKKQAL</sequence>
<proteinExistence type="predicted"/>
<evidence type="ECO:0008006" key="3">
    <source>
        <dbReference type="Google" id="ProtNLM"/>
    </source>
</evidence>
<dbReference type="RefSeq" id="WP_188418006.1">
    <property type="nucleotide sequence ID" value="NZ_BMDO01000009.1"/>
</dbReference>
<evidence type="ECO:0000313" key="1">
    <source>
        <dbReference type="EMBL" id="GGI51898.1"/>
    </source>
</evidence>
<accession>A0A917JAQ9</accession>
<organism evidence="1 2">
    <name type="scientific">Mucilaginibacter galii</name>
    <dbReference type="NCBI Taxonomy" id="2005073"/>
    <lineage>
        <taxon>Bacteria</taxon>
        <taxon>Pseudomonadati</taxon>
        <taxon>Bacteroidota</taxon>
        <taxon>Sphingobacteriia</taxon>
        <taxon>Sphingobacteriales</taxon>
        <taxon>Sphingobacteriaceae</taxon>
        <taxon>Mucilaginibacter</taxon>
    </lineage>
</organism>
<dbReference type="AlphaFoldDB" id="A0A917JAQ9"/>
<comment type="caution">
    <text evidence="1">The sequence shown here is derived from an EMBL/GenBank/DDBJ whole genome shotgun (WGS) entry which is preliminary data.</text>
</comment>
<protein>
    <recommendedName>
        <fullName evidence="3">Helicase</fullName>
    </recommendedName>
</protein>
<dbReference type="EMBL" id="BMDO01000009">
    <property type="protein sequence ID" value="GGI51898.1"/>
    <property type="molecule type" value="Genomic_DNA"/>
</dbReference>
<reference evidence="1" key="1">
    <citation type="journal article" date="2014" name="Int. J. Syst. Evol. Microbiol.">
        <title>Complete genome sequence of Corynebacterium casei LMG S-19264T (=DSM 44701T), isolated from a smear-ripened cheese.</title>
        <authorList>
            <consortium name="US DOE Joint Genome Institute (JGI-PGF)"/>
            <person name="Walter F."/>
            <person name="Albersmeier A."/>
            <person name="Kalinowski J."/>
            <person name="Ruckert C."/>
        </authorList>
    </citation>
    <scope>NUCLEOTIDE SEQUENCE</scope>
    <source>
        <strain evidence="1">CCM 8711</strain>
    </source>
</reference>